<dbReference type="SUPFAM" id="SSF81321">
    <property type="entry name" value="Family A G protein-coupled receptor-like"/>
    <property type="match status" value="1"/>
</dbReference>
<organism evidence="11 12">
    <name type="scientific">Crassostrea virginica</name>
    <name type="common">Eastern oyster</name>
    <dbReference type="NCBI Taxonomy" id="6565"/>
    <lineage>
        <taxon>Eukaryota</taxon>
        <taxon>Metazoa</taxon>
        <taxon>Spiralia</taxon>
        <taxon>Lophotrochozoa</taxon>
        <taxon>Mollusca</taxon>
        <taxon>Bivalvia</taxon>
        <taxon>Autobranchia</taxon>
        <taxon>Pteriomorphia</taxon>
        <taxon>Ostreida</taxon>
        <taxon>Ostreoidea</taxon>
        <taxon>Ostreidae</taxon>
        <taxon>Crassostrea</taxon>
    </lineage>
</organism>
<evidence type="ECO:0000256" key="7">
    <source>
        <dbReference type="ARBA" id="ARBA00023170"/>
    </source>
</evidence>
<evidence type="ECO:0000256" key="6">
    <source>
        <dbReference type="ARBA" id="ARBA00023136"/>
    </source>
</evidence>
<evidence type="ECO:0000256" key="8">
    <source>
        <dbReference type="ARBA" id="ARBA00023224"/>
    </source>
</evidence>
<sequence length="414" mass="46580">MMNVSHLSNNTLSIRYDLATVGTTPAIALLAALMVIGTIANGHVFGIFLFRYKRKSTYVTFVLALALIDLVVCVCGIPLEILDLKYPYDFFSEAGCKLFKLISATLSLSSIFTLALLSRDRFKRVCYPLKPQWTNSKCRRYIGGGVVLSFLISAPVLYVHGLRAVRLADGTIVHTCFFDDDTEADWNPPLVHLSVLYVIFIVCLFILIISYICIWIVLYRRKKSLQHGNTPIHNPVSIISSVTSCNTGSENSITDLSNNNPFKVHNNDLENSHNNLGSRKMNNFDDKSRIGIPIKGKTSPSASFCKETNDTSKVHTGRVNTGSHRSTVIPFVITTIFIVVFLPYLIFGVFLCLKEDFRDNMTPTELSLYRVSMRLIFVNNVVNCFVYGIFDARFQIALKEVYQNFLSVCNRRTS</sequence>
<protein>
    <submittedName>
        <fullName evidence="12">Neurotensin receptor type 1-like</fullName>
    </submittedName>
</protein>
<evidence type="ECO:0000256" key="3">
    <source>
        <dbReference type="ARBA" id="ARBA00022692"/>
    </source>
</evidence>
<keyword evidence="2" id="KW-1003">Cell membrane</keyword>
<dbReference type="OrthoDB" id="6143896at2759"/>
<dbReference type="GeneID" id="111109904"/>
<dbReference type="AlphaFoldDB" id="A0A8B8BET8"/>
<comment type="subcellular location">
    <subcellularLocation>
        <location evidence="1">Cell membrane</location>
        <topology evidence="1">Multi-pass membrane protein</topology>
    </subcellularLocation>
</comment>
<dbReference type="InterPro" id="IPR017452">
    <property type="entry name" value="GPCR_Rhodpsn_7TM"/>
</dbReference>
<evidence type="ECO:0000256" key="9">
    <source>
        <dbReference type="SAM" id="Phobius"/>
    </source>
</evidence>
<dbReference type="Proteomes" id="UP000694844">
    <property type="component" value="Chromosome 1"/>
</dbReference>
<reference evidence="11" key="1">
    <citation type="submission" date="2024-06" db="UniProtKB">
        <authorList>
            <consortium name="RefSeq"/>
        </authorList>
    </citation>
    <scope>NUCLEOTIDE SEQUENCE [LARGE SCALE GENOMIC DNA]</scope>
</reference>
<evidence type="ECO:0000259" key="10">
    <source>
        <dbReference type="PROSITE" id="PS50262"/>
    </source>
</evidence>
<keyword evidence="7" id="KW-0675">Receptor</keyword>
<feature type="transmembrane region" description="Helical" evidence="9">
    <location>
        <begin position="26"/>
        <end position="50"/>
    </location>
</feature>
<keyword evidence="5" id="KW-0297">G-protein coupled receptor</keyword>
<dbReference type="GO" id="GO:0005886">
    <property type="term" value="C:plasma membrane"/>
    <property type="evidence" value="ECO:0007669"/>
    <property type="project" value="UniProtKB-SubCell"/>
</dbReference>
<name>A0A8B8BET8_CRAVI</name>
<proteinExistence type="predicted"/>
<dbReference type="InterPro" id="IPR000276">
    <property type="entry name" value="GPCR_Rhodpsn"/>
</dbReference>
<feature type="transmembrane region" description="Helical" evidence="9">
    <location>
        <begin position="57"/>
        <end position="79"/>
    </location>
</feature>
<dbReference type="Gene3D" id="1.20.1070.10">
    <property type="entry name" value="Rhodopsin 7-helix transmembrane proteins"/>
    <property type="match status" value="1"/>
</dbReference>
<dbReference type="PROSITE" id="PS50262">
    <property type="entry name" value="G_PROTEIN_RECEP_F1_2"/>
    <property type="match status" value="1"/>
</dbReference>
<dbReference type="KEGG" id="cvn:111109904"/>
<feature type="transmembrane region" description="Helical" evidence="9">
    <location>
        <begin position="99"/>
        <end position="117"/>
    </location>
</feature>
<dbReference type="RefSeq" id="XP_022301882.1">
    <property type="nucleotide sequence ID" value="XM_022446174.1"/>
</dbReference>
<dbReference type="Pfam" id="PF00001">
    <property type="entry name" value="7tm_1"/>
    <property type="match status" value="1"/>
</dbReference>
<evidence type="ECO:0000313" key="12">
    <source>
        <dbReference type="RefSeq" id="XP_022301882.1"/>
    </source>
</evidence>
<keyword evidence="8" id="KW-0807">Transducer</keyword>
<keyword evidence="11" id="KW-1185">Reference proteome</keyword>
<dbReference type="PANTHER" id="PTHR24230:SF158">
    <property type="entry name" value="G-PROTEIN COUPLED RECEPTORS FAMILY 1 PROFILE DOMAIN-CONTAINING PROTEIN"/>
    <property type="match status" value="1"/>
</dbReference>
<dbReference type="PRINTS" id="PR00237">
    <property type="entry name" value="GPCRRHODOPSN"/>
</dbReference>
<dbReference type="GO" id="GO:0008528">
    <property type="term" value="F:G protein-coupled peptide receptor activity"/>
    <property type="evidence" value="ECO:0007669"/>
    <property type="project" value="TreeGrafter"/>
</dbReference>
<keyword evidence="3 9" id="KW-0812">Transmembrane</keyword>
<feature type="transmembrane region" description="Helical" evidence="9">
    <location>
        <begin position="138"/>
        <end position="158"/>
    </location>
</feature>
<evidence type="ECO:0000256" key="2">
    <source>
        <dbReference type="ARBA" id="ARBA00022475"/>
    </source>
</evidence>
<keyword evidence="6 9" id="KW-0472">Membrane</keyword>
<feature type="transmembrane region" description="Helical" evidence="9">
    <location>
        <begin position="195"/>
        <end position="218"/>
    </location>
</feature>
<reference evidence="12" key="2">
    <citation type="submission" date="2025-08" db="UniProtKB">
        <authorList>
            <consortium name="RefSeq"/>
        </authorList>
    </citation>
    <scope>IDENTIFICATION</scope>
    <source>
        <tissue evidence="12">Whole sample</tissue>
    </source>
</reference>
<feature type="transmembrane region" description="Helical" evidence="9">
    <location>
        <begin position="328"/>
        <end position="351"/>
    </location>
</feature>
<dbReference type="CDD" id="cd00637">
    <property type="entry name" value="7tm_classA_rhodopsin-like"/>
    <property type="match status" value="1"/>
</dbReference>
<feature type="transmembrane region" description="Helical" evidence="9">
    <location>
        <begin position="371"/>
        <end position="390"/>
    </location>
</feature>
<evidence type="ECO:0000256" key="1">
    <source>
        <dbReference type="ARBA" id="ARBA00004651"/>
    </source>
</evidence>
<keyword evidence="4 9" id="KW-1133">Transmembrane helix</keyword>
<dbReference type="GO" id="GO:0007218">
    <property type="term" value="P:neuropeptide signaling pathway"/>
    <property type="evidence" value="ECO:0007669"/>
    <property type="project" value="TreeGrafter"/>
</dbReference>
<gene>
    <name evidence="12" type="primary">LOC111109904</name>
</gene>
<accession>A0A8B8BET8</accession>
<evidence type="ECO:0000256" key="4">
    <source>
        <dbReference type="ARBA" id="ARBA00022989"/>
    </source>
</evidence>
<evidence type="ECO:0000313" key="11">
    <source>
        <dbReference type="Proteomes" id="UP000694844"/>
    </source>
</evidence>
<feature type="domain" description="G-protein coupled receptors family 1 profile" evidence="10">
    <location>
        <begin position="40"/>
        <end position="387"/>
    </location>
</feature>
<evidence type="ECO:0000256" key="5">
    <source>
        <dbReference type="ARBA" id="ARBA00023040"/>
    </source>
</evidence>
<dbReference type="PANTHER" id="PTHR24230">
    <property type="entry name" value="G-PROTEIN COUPLED RECEPTOR"/>
    <property type="match status" value="1"/>
</dbReference>